<evidence type="ECO:0000313" key="3">
    <source>
        <dbReference type="Proteomes" id="UP000324194"/>
    </source>
</evidence>
<sequence length="459" mass="52190">MRLVLTGVMGILWIMSQAALANPYWDPQKVPPDTAYSSSRLKLPDVERLKTVNNDQAIDVLRIQIDWRETDETYHVSKMIIEPSGTPALIRRSGRKPRFGSYLGVLRDSQGGATVYYDSIGTGKEYRRLARAVNLRFPVPVKEMTFELYAENPDTGVMERVVSQAVSPGLLEKQPPVEKNVVIKELSASRKSPSLRVTIYAEGYLKNEEKAFWQHAMKTVQVLQNEKFPGIDYMSFYGVFQASDRKLGKPENLGFPVPEYGTSLGLYYPYWDNFGRWYNIVYPTREDKFRSGLAVAAYDYPLVLVNDSGYWGVGNYMSHTAVPAANNYYFTYLLLHEFGHFFGLNEEYEGGGRTELEFAYGINEPWSQNITFLTDTRYENLKWKSFVDASTQLPTPDSAWHSSPPVYGAYRGGYADSTGSYGRSHKPGLNCVMEDKKHFCDICTRALQDVILDSLGYQE</sequence>
<dbReference type="Gene3D" id="3.40.390.10">
    <property type="entry name" value="Collagenase (Catalytic Domain)"/>
    <property type="match status" value="1"/>
</dbReference>
<dbReference type="SUPFAM" id="SSF55486">
    <property type="entry name" value="Metalloproteases ('zincins'), catalytic domain"/>
    <property type="match status" value="1"/>
</dbReference>
<dbReference type="Pfam" id="PF09471">
    <property type="entry name" value="Peptidase_M64"/>
    <property type="match status" value="2"/>
</dbReference>
<proteinExistence type="predicted"/>
<name>A0A5E4PGP2_9COXI</name>
<gene>
    <name evidence="2" type="ORF">AQUSIP_09170</name>
</gene>
<feature type="signal peptide" evidence="1">
    <location>
        <begin position="1"/>
        <end position="21"/>
    </location>
</feature>
<accession>A0A5E4PGP2</accession>
<keyword evidence="1" id="KW-0732">Signal</keyword>
<reference evidence="2 3" key="1">
    <citation type="submission" date="2019-08" db="EMBL/GenBank/DDBJ databases">
        <authorList>
            <person name="Guy L."/>
        </authorList>
    </citation>
    <scope>NUCLEOTIDE SEQUENCE [LARGE SCALE GENOMIC DNA]</scope>
    <source>
        <strain evidence="2 3">SGT-108</strain>
    </source>
</reference>
<evidence type="ECO:0000256" key="1">
    <source>
        <dbReference type="SAM" id="SignalP"/>
    </source>
</evidence>
<dbReference type="Proteomes" id="UP000324194">
    <property type="component" value="Chromosome 1"/>
</dbReference>
<evidence type="ECO:0000313" key="2">
    <source>
        <dbReference type="EMBL" id="VVC75627.1"/>
    </source>
</evidence>
<keyword evidence="3" id="KW-1185">Reference proteome</keyword>
<dbReference type="GO" id="GO:0008237">
    <property type="term" value="F:metallopeptidase activity"/>
    <property type="evidence" value="ECO:0007669"/>
    <property type="project" value="InterPro"/>
</dbReference>
<dbReference type="InterPro" id="IPR024079">
    <property type="entry name" value="MetalloPept_cat_dom_sf"/>
</dbReference>
<dbReference type="AlphaFoldDB" id="A0A5E4PGP2"/>
<dbReference type="EMBL" id="LR699119">
    <property type="protein sequence ID" value="VVC75627.1"/>
    <property type="molecule type" value="Genomic_DNA"/>
</dbReference>
<dbReference type="KEGG" id="asip:AQUSIP_09170"/>
<dbReference type="InterPro" id="IPR019026">
    <property type="entry name" value="Peptidase_M64_IgA"/>
</dbReference>
<dbReference type="RefSeq" id="WP_232051831.1">
    <property type="nucleotide sequence ID" value="NZ_LR699119.1"/>
</dbReference>
<organism evidence="2 3">
    <name type="scientific">Aquicella siphonis</name>
    <dbReference type="NCBI Taxonomy" id="254247"/>
    <lineage>
        <taxon>Bacteria</taxon>
        <taxon>Pseudomonadati</taxon>
        <taxon>Pseudomonadota</taxon>
        <taxon>Gammaproteobacteria</taxon>
        <taxon>Legionellales</taxon>
        <taxon>Coxiellaceae</taxon>
        <taxon>Aquicella</taxon>
    </lineage>
</organism>
<evidence type="ECO:0008006" key="4">
    <source>
        <dbReference type="Google" id="ProtNLM"/>
    </source>
</evidence>
<protein>
    <recommendedName>
        <fullName evidence="4">IgA Peptidase M64</fullName>
    </recommendedName>
</protein>
<feature type="chain" id="PRO_5022715903" description="IgA Peptidase M64" evidence="1">
    <location>
        <begin position="22"/>
        <end position="459"/>
    </location>
</feature>